<dbReference type="AlphaFoldDB" id="A0A3N1GBK8"/>
<evidence type="ECO:0000313" key="8">
    <source>
        <dbReference type="Proteomes" id="UP000271683"/>
    </source>
</evidence>
<dbReference type="GO" id="GO:0006753">
    <property type="term" value="P:nucleoside phosphate metabolic process"/>
    <property type="evidence" value="ECO:0007669"/>
    <property type="project" value="TreeGrafter"/>
</dbReference>
<organism evidence="7 8">
    <name type="scientific">Couchioplanes caeruleus</name>
    <dbReference type="NCBI Taxonomy" id="56438"/>
    <lineage>
        <taxon>Bacteria</taxon>
        <taxon>Bacillati</taxon>
        <taxon>Actinomycetota</taxon>
        <taxon>Actinomycetes</taxon>
        <taxon>Micromonosporales</taxon>
        <taxon>Micromonosporaceae</taxon>
        <taxon>Couchioplanes</taxon>
    </lineage>
</organism>
<evidence type="ECO:0000259" key="6">
    <source>
        <dbReference type="PROSITE" id="PS51462"/>
    </source>
</evidence>
<protein>
    <submittedName>
        <fullName evidence="7">NUDIX domain-containing protein</fullName>
    </submittedName>
</protein>
<dbReference type="Proteomes" id="UP000271683">
    <property type="component" value="Unassembled WGS sequence"/>
</dbReference>
<dbReference type="InterPro" id="IPR020476">
    <property type="entry name" value="Nudix_hydrolase"/>
</dbReference>
<feature type="region of interest" description="Disordered" evidence="5">
    <location>
        <begin position="63"/>
        <end position="97"/>
    </location>
</feature>
<accession>A0A3N1GBK8</accession>
<gene>
    <name evidence="7" type="ORF">EDD30_0334</name>
</gene>
<dbReference type="Pfam" id="PF00293">
    <property type="entry name" value="NUDIX"/>
    <property type="match status" value="1"/>
</dbReference>
<dbReference type="RefSeq" id="WP_244945066.1">
    <property type="nucleotide sequence ID" value="NZ_RJKL01000001.1"/>
</dbReference>
<dbReference type="CDD" id="cd03424">
    <property type="entry name" value="NUDIX_ADPRase_Nudt5_UGPPase_Nudt14"/>
    <property type="match status" value="1"/>
</dbReference>
<comment type="similarity">
    <text evidence="2 4">Belongs to the Nudix hydrolase family.</text>
</comment>
<keyword evidence="3 4" id="KW-0378">Hydrolase</keyword>
<dbReference type="PANTHER" id="PTHR11839:SF18">
    <property type="entry name" value="NUDIX HYDROLASE DOMAIN-CONTAINING PROTEIN"/>
    <property type="match status" value="1"/>
</dbReference>
<proteinExistence type="inferred from homology"/>
<sequence length="284" mass="31504">MTTTSRPDPAADWWTTKDVAAYLGIEPGAVSSYRKRGQMPAPDQTIGSRTHLWKPARITSWQASRTRAGVGGRPRGEGRPVSAADFPPIKTPAPDDDSRWIVHGRRPLYESEWINLYKTDVELPDGQRFEHHTVWMPTAAMTAVLNDDLTHVLLMWRHRFVPDLWNWELPGGLVDAGEEPAVTAAREVEEETGYRPRNVEHLVTFEPMIGMANTPHHVFIARGAERIGEPTETTEMQRMEWVPLPQVPSIIAEGQVSNSGTLVALLHVLAISGPSAPYRSGAAG</sequence>
<dbReference type="PROSITE" id="PS51462">
    <property type="entry name" value="NUDIX"/>
    <property type="match status" value="1"/>
</dbReference>
<dbReference type="InterPro" id="IPR015797">
    <property type="entry name" value="NUDIX_hydrolase-like_dom_sf"/>
</dbReference>
<dbReference type="PROSITE" id="PS00893">
    <property type="entry name" value="NUDIX_BOX"/>
    <property type="match status" value="1"/>
</dbReference>
<evidence type="ECO:0000256" key="5">
    <source>
        <dbReference type="SAM" id="MobiDB-lite"/>
    </source>
</evidence>
<dbReference type="SUPFAM" id="SSF55811">
    <property type="entry name" value="Nudix"/>
    <property type="match status" value="1"/>
</dbReference>
<dbReference type="GO" id="GO:0016462">
    <property type="term" value="F:pyrophosphatase activity"/>
    <property type="evidence" value="ECO:0007669"/>
    <property type="project" value="UniProtKB-ARBA"/>
</dbReference>
<feature type="domain" description="Nudix hydrolase" evidence="6">
    <location>
        <begin position="135"/>
        <end position="269"/>
    </location>
</feature>
<evidence type="ECO:0000256" key="2">
    <source>
        <dbReference type="ARBA" id="ARBA00005582"/>
    </source>
</evidence>
<dbReference type="InterPro" id="IPR000086">
    <property type="entry name" value="NUDIX_hydrolase_dom"/>
</dbReference>
<evidence type="ECO:0000256" key="1">
    <source>
        <dbReference type="ARBA" id="ARBA00001946"/>
    </source>
</evidence>
<dbReference type="GO" id="GO:0005829">
    <property type="term" value="C:cytosol"/>
    <property type="evidence" value="ECO:0007669"/>
    <property type="project" value="TreeGrafter"/>
</dbReference>
<evidence type="ECO:0000256" key="3">
    <source>
        <dbReference type="ARBA" id="ARBA00022801"/>
    </source>
</evidence>
<dbReference type="PANTHER" id="PTHR11839">
    <property type="entry name" value="UDP/ADP-SUGAR PYROPHOSPHATASE"/>
    <property type="match status" value="1"/>
</dbReference>
<evidence type="ECO:0000256" key="4">
    <source>
        <dbReference type="RuleBase" id="RU003476"/>
    </source>
</evidence>
<dbReference type="Gene3D" id="3.90.79.10">
    <property type="entry name" value="Nucleoside Triphosphate Pyrophosphohydrolase"/>
    <property type="match status" value="1"/>
</dbReference>
<comment type="cofactor">
    <cofactor evidence="1">
        <name>Mg(2+)</name>
        <dbReference type="ChEBI" id="CHEBI:18420"/>
    </cofactor>
</comment>
<dbReference type="PRINTS" id="PR00502">
    <property type="entry name" value="NUDIXFAMILY"/>
</dbReference>
<evidence type="ECO:0000313" key="7">
    <source>
        <dbReference type="EMBL" id="ROP27646.1"/>
    </source>
</evidence>
<reference evidence="7 8" key="1">
    <citation type="submission" date="2018-11" db="EMBL/GenBank/DDBJ databases">
        <title>Sequencing the genomes of 1000 actinobacteria strains.</title>
        <authorList>
            <person name="Klenk H.-P."/>
        </authorList>
    </citation>
    <scope>NUCLEOTIDE SEQUENCE [LARGE SCALE GENOMIC DNA]</scope>
    <source>
        <strain evidence="7 8">DSM 43634</strain>
    </source>
</reference>
<name>A0A3N1GBK8_9ACTN</name>
<dbReference type="EMBL" id="RJKL01000001">
    <property type="protein sequence ID" value="ROP27646.1"/>
    <property type="molecule type" value="Genomic_DNA"/>
</dbReference>
<dbReference type="InterPro" id="IPR020084">
    <property type="entry name" value="NUDIX_hydrolase_CS"/>
</dbReference>
<comment type="caution">
    <text evidence="7">The sequence shown here is derived from an EMBL/GenBank/DDBJ whole genome shotgun (WGS) entry which is preliminary data.</text>
</comment>
<dbReference type="GO" id="GO:0019693">
    <property type="term" value="P:ribose phosphate metabolic process"/>
    <property type="evidence" value="ECO:0007669"/>
    <property type="project" value="TreeGrafter"/>
</dbReference>